<dbReference type="PANTHER" id="PTHR43004">
    <property type="entry name" value="TRK SYSTEM POTASSIUM UPTAKE PROTEIN"/>
    <property type="match status" value="1"/>
</dbReference>
<protein>
    <submittedName>
        <fullName evidence="5">FAD-dependent monooxygenase</fullName>
    </submittedName>
</protein>
<keyword evidence="3" id="KW-0274">FAD</keyword>
<sequence>MPDTEVLVVGAGPTGLALACGLRLHGVDVRVVDRADGPATTSRANFLHARGSEVLDRLGALGDLPAEAGRAMQVTTYLGDRPMMRLRFGDPGLRTAGPPMVVSQARVEESLRRRLTDLGVSPGWGRGLQTATQDDDGVTAGFTDGSTLRAAWVVGCDGTGSAVRKAAGITAPGVRLSERFLLADVHLEIDLDRSGTSGWAGPAGLVGLMPMPHPDGDLWRVLAYDPDGRAHHALTQDEILTRITDLVPARTGRPATVRSAEWLSEFTVHRRLADSYRAGRMFLAGDAAHAHAPFGGQGMLTGLGDAENLAWKLALVIRGAAAPHLLDTYEAERRPLASDVLRGTSALTRIDVTRSAAGRFLRDQLLVRAFRAPWIQRWATWTTSQLWVSYRRGPLGAAPWVRRPRPGDRVGDLTLRAPDGATTRLHAELGGSWVVVAPAGPIPVAPPTALGAHVKVLHRTEPTDAAGDTWLVRPDGHLAWRGTGADDLDRWLRSALTSGHRP</sequence>
<keyword evidence="5" id="KW-0560">Oxidoreductase</keyword>
<accession>A0ABW7XF19</accession>
<dbReference type="Gene3D" id="3.30.70.2450">
    <property type="match status" value="1"/>
</dbReference>
<dbReference type="InterPro" id="IPR036188">
    <property type="entry name" value="FAD/NAD-bd_sf"/>
</dbReference>
<name>A0ABW7XF19_9MICO</name>
<comment type="cofactor">
    <cofactor evidence="1">
        <name>FAD</name>
        <dbReference type="ChEBI" id="CHEBI:57692"/>
    </cofactor>
</comment>
<organism evidence="5 6">
    <name type="scientific">Promicromonospora kroppenstedtii</name>
    <dbReference type="NCBI Taxonomy" id="440482"/>
    <lineage>
        <taxon>Bacteria</taxon>
        <taxon>Bacillati</taxon>
        <taxon>Actinomycetota</taxon>
        <taxon>Actinomycetes</taxon>
        <taxon>Micrococcales</taxon>
        <taxon>Promicromonosporaceae</taxon>
        <taxon>Promicromonospora</taxon>
    </lineage>
</organism>
<reference evidence="5 6" key="1">
    <citation type="submission" date="2024-10" db="EMBL/GenBank/DDBJ databases">
        <title>The Natural Products Discovery Center: Release of the First 8490 Sequenced Strains for Exploring Actinobacteria Biosynthetic Diversity.</title>
        <authorList>
            <person name="Kalkreuter E."/>
            <person name="Kautsar S.A."/>
            <person name="Yang D."/>
            <person name="Bader C.D."/>
            <person name="Teijaro C.N."/>
            <person name="Fluegel L."/>
            <person name="Davis C.M."/>
            <person name="Simpson J.R."/>
            <person name="Lauterbach L."/>
            <person name="Steele A.D."/>
            <person name="Gui C."/>
            <person name="Meng S."/>
            <person name="Li G."/>
            <person name="Viehrig K."/>
            <person name="Ye F."/>
            <person name="Su P."/>
            <person name="Kiefer A.F."/>
            <person name="Nichols A."/>
            <person name="Cepeda A.J."/>
            <person name="Yan W."/>
            <person name="Fan B."/>
            <person name="Jiang Y."/>
            <person name="Adhikari A."/>
            <person name="Zheng C.-J."/>
            <person name="Schuster L."/>
            <person name="Cowan T.M."/>
            <person name="Smanski M.J."/>
            <person name="Chevrette M.G."/>
            <person name="De Carvalho L.P.S."/>
            <person name="Shen B."/>
        </authorList>
    </citation>
    <scope>NUCLEOTIDE SEQUENCE [LARGE SCALE GENOMIC DNA]</scope>
    <source>
        <strain evidence="5 6">NPDC019481</strain>
    </source>
</reference>
<dbReference type="SUPFAM" id="SSF51905">
    <property type="entry name" value="FAD/NAD(P)-binding domain"/>
    <property type="match status" value="1"/>
</dbReference>
<evidence type="ECO:0000256" key="3">
    <source>
        <dbReference type="ARBA" id="ARBA00022827"/>
    </source>
</evidence>
<evidence type="ECO:0000313" key="6">
    <source>
        <dbReference type="Proteomes" id="UP001611580"/>
    </source>
</evidence>
<keyword evidence="5" id="KW-0503">Monooxygenase</keyword>
<dbReference type="PRINTS" id="PR00420">
    <property type="entry name" value="RNGMNOXGNASE"/>
</dbReference>
<keyword evidence="2" id="KW-0285">Flavoprotein</keyword>
<dbReference type="GO" id="GO:0004497">
    <property type="term" value="F:monooxygenase activity"/>
    <property type="evidence" value="ECO:0007669"/>
    <property type="project" value="UniProtKB-KW"/>
</dbReference>
<dbReference type="RefSeq" id="WP_397401726.1">
    <property type="nucleotide sequence ID" value="NZ_JBIRYI010000002.1"/>
</dbReference>
<dbReference type="Proteomes" id="UP001611580">
    <property type="component" value="Unassembled WGS sequence"/>
</dbReference>
<keyword evidence="6" id="KW-1185">Reference proteome</keyword>
<dbReference type="PANTHER" id="PTHR43004:SF19">
    <property type="entry name" value="BINDING MONOOXYGENASE, PUTATIVE (JCVI)-RELATED"/>
    <property type="match status" value="1"/>
</dbReference>
<feature type="domain" description="FAD-binding" evidence="4">
    <location>
        <begin position="3"/>
        <end position="342"/>
    </location>
</feature>
<gene>
    <name evidence="5" type="ORF">ACH47X_04270</name>
</gene>
<dbReference type="Pfam" id="PF21274">
    <property type="entry name" value="Rng_hyd_C"/>
    <property type="match status" value="1"/>
</dbReference>
<dbReference type="InterPro" id="IPR002938">
    <property type="entry name" value="FAD-bd"/>
</dbReference>
<dbReference type="Pfam" id="PF01494">
    <property type="entry name" value="FAD_binding_3"/>
    <property type="match status" value="1"/>
</dbReference>
<proteinExistence type="predicted"/>
<evidence type="ECO:0000256" key="1">
    <source>
        <dbReference type="ARBA" id="ARBA00001974"/>
    </source>
</evidence>
<evidence type="ECO:0000313" key="5">
    <source>
        <dbReference type="EMBL" id="MFI2486098.1"/>
    </source>
</evidence>
<dbReference type="InterPro" id="IPR050641">
    <property type="entry name" value="RIFMO-like"/>
</dbReference>
<dbReference type="EMBL" id="JBIRYI010000002">
    <property type="protein sequence ID" value="MFI2486098.1"/>
    <property type="molecule type" value="Genomic_DNA"/>
</dbReference>
<dbReference type="Gene3D" id="3.50.50.60">
    <property type="entry name" value="FAD/NAD(P)-binding domain"/>
    <property type="match status" value="1"/>
</dbReference>
<comment type="caution">
    <text evidence="5">The sequence shown here is derived from an EMBL/GenBank/DDBJ whole genome shotgun (WGS) entry which is preliminary data.</text>
</comment>
<dbReference type="Gene3D" id="3.40.30.120">
    <property type="match status" value="1"/>
</dbReference>
<evidence type="ECO:0000256" key="2">
    <source>
        <dbReference type="ARBA" id="ARBA00022630"/>
    </source>
</evidence>
<evidence type="ECO:0000259" key="4">
    <source>
        <dbReference type="Pfam" id="PF01494"/>
    </source>
</evidence>